<evidence type="ECO:0000313" key="2">
    <source>
        <dbReference type="Proteomes" id="UP000185544"/>
    </source>
</evidence>
<keyword evidence="2" id="KW-1185">Reference proteome</keyword>
<dbReference type="EMBL" id="CP016908">
    <property type="protein sequence ID" value="APR99280.1"/>
    <property type="molecule type" value="Genomic_DNA"/>
</dbReference>
<dbReference type="Proteomes" id="UP000185544">
    <property type="component" value="Chromosome"/>
</dbReference>
<organism evidence="1 2">
    <name type="scientific">Pajaroellobacter abortibovis</name>
    <dbReference type="NCBI Taxonomy" id="1882918"/>
    <lineage>
        <taxon>Bacteria</taxon>
        <taxon>Pseudomonadati</taxon>
        <taxon>Myxococcota</taxon>
        <taxon>Polyangia</taxon>
        <taxon>Polyangiales</taxon>
        <taxon>Polyangiaceae</taxon>
    </lineage>
</organism>
<dbReference type="SUPFAM" id="SSF51161">
    <property type="entry name" value="Trimeric LpxA-like enzymes"/>
    <property type="match status" value="1"/>
</dbReference>
<dbReference type="KEGG" id="pabo:BCY86_00265"/>
<dbReference type="AlphaFoldDB" id="A0A1L6MUT5"/>
<name>A0A1L6MUT5_9BACT</name>
<gene>
    <name evidence="1" type="ORF">BCY86_00265</name>
</gene>
<protein>
    <submittedName>
        <fullName evidence="1">Uncharacterized protein</fullName>
    </submittedName>
</protein>
<dbReference type="InterPro" id="IPR011004">
    <property type="entry name" value="Trimer_LpxA-like_sf"/>
</dbReference>
<evidence type="ECO:0000313" key="1">
    <source>
        <dbReference type="EMBL" id="APR99280.1"/>
    </source>
</evidence>
<dbReference type="Gene3D" id="2.160.10.10">
    <property type="entry name" value="Hexapeptide repeat proteins"/>
    <property type="match status" value="1"/>
</dbReference>
<reference evidence="1 2" key="1">
    <citation type="submission" date="2016-08" db="EMBL/GenBank/DDBJ databases">
        <title>Identification and validation of antigenic proteins from Pajaroellobacter abortibovis using de-novo genome sequence assembly and reverse vaccinology.</title>
        <authorList>
            <person name="Welly B.T."/>
            <person name="Miller M.R."/>
            <person name="Stott J.L."/>
            <person name="Blanchard M.T."/>
            <person name="Islas-Trejo A.D."/>
            <person name="O'Rourke S.M."/>
            <person name="Young A.E."/>
            <person name="Medrano J.F."/>
            <person name="Van Eenennaam A.L."/>
        </authorList>
    </citation>
    <scope>NUCLEOTIDE SEQUENCE [LARGE SCALE GENOMIC DNA]</scope>
    <source>
        <strain evidence="1 2">BTF92-0548A/99-0131</strain>
    </source>
</reference>
<proteinExistence type="predicted"/>
<sequence>MIINNFFRYYQKPINTRGYRIGNDTWIGAEFMIMPDITMIDNAVISAQILVTKKRTEAYTKYSLVRNSSNIN</sequence>
<accession>A0A1L6MUT5</accession>